<accession>A0A9X3J4T8</accession>
<dbReference type="RefSeq" id="WP_343331079.1">
    <property type="nucleotide sequence ID" value="NZ_JAPOHD010000001.1"/>
</dbReference>
<dbReference type="Pfam" id="PF13460">
    <property type="entry name" value="NAD_binding_10"/>
    <property type="match status" value="1"/>
</dbReference>
<dbReference type="InterPro" id="IPR021295">
    <property type="entry name" value="DUF2867"/>
</dbReference>
<name>A0A9X3J4T8_9BACT</name>
<dbReference type="AlphaFoldDB" id="A0A9X3J4T8"/>
<dbReference type="Gene3D" id="3.40.50.720">
    <property type="entry name" value="NAD(P)-binding Rossmann-like Domain"/>
    <property type="match status" value="1"/>
</dbReference>
<dbReference type="Pfam" id="PF11066">
    <property type="entry name" value="DUF2867"/>
    <property type="match status" value="1"/>
</dbReference>
<protein>
    <submittedName>
        <fullName evidence="2">SDR family oxidoreductase</fullName>
    </submittedName>
</protein>
<dbReference type="InterPro" id="IPR051207">
    <property type="entry name" value="ComplexI_NDUFA9_subunit"/>
</dbReference>
<feature type="domain" description="NAD(P)-binding" evidence="1">
    <location>
        <begin position="7"/>
        <end position="145"/>
    </location>
</feature>
<dbReference type="PANTHER" id="PTHR12126">
    <property type="entry name" value="NADH-UBIQUINONE OXIDOREDUCTASE 39 KDA SUBUNIT-RELATED"/>
    <property type="match status" value="1"/>
</dbReference>
<dbReference type="EMBL" id="JAPOHD010000001">
    <property type="protein sequence ID" value="MCY1718741.1"/>
    <property type="molecule type" value="Genomic_DNA"/>
</dbReference>
<evidence type="ECO:0000259" key="1">
    <source>
        <dbReference type="Pfam" id="PF13460"/>
    </source>
</evidence>
<organism evidence="2 3">
    <name type="scientific">Draconibacterium aestuarii</name>
    <dbReference type="NCBI Taxonomy" id="2998507"/>
    <lineage>
        <taxon>Bacteria</taxon>
        <taxon>Pseudomonadati</taxon>
        <taxon>Bacteroidota</taxon>
        <taxon>Bacteroidia</taxon>
        <taxon>Marinilabiliales</taxon>
        <taxon>Prolixibacteraceae</taxon>
        <taxon>Draconibacterium</taxon>
    </lineage>
</organism>
<reference evidence="2" key="1">
    <citation type="submission" date="2022-11" db="EMBL/GenBank/DDBJ databases">
        <title>Marilongibacter aestuarii gen. nov., sp. nov., isolated from tidal flat sediment.</title>
        <authorList>
            <person name="Jiayan W."/>
        </authorList>
    </citation>
    <scope>NUCLEOTIDE SEQUENCE</scope>
    <source>
        <strain evidence="2">Z1-6</strain>
    </source>
</reference>
<proteinExistence type="predicted"/>
<dbReference type="PANTHER" id="PTHR12126:SF11">
    <property type="entry name" value="NADH DEHYDROGENASE [UBIQUINONE] 1 ALPHA SUBCOMPLEX SUBUNIT 9, MITOCHONDRIAL"/>
    <property type="match status" value="1"/>
</dbReference>
<gene>
    <name evidence="2" type="ORF">OU798_00200</name>
</gene>
<dbReference type="GO" id="GO:0044877">
    <property type="term" value="F:protein-containing complex binding"/>
    <property type="evidence" value="ECO:0007669"/>
    <property type="project" value="TreeGrafter"/>
</dbReference>
<dbReference type="SUPFAM" id="SSF51735">
    <property type="entry name" value="NAD(P)-binding Rossmann-fold domains"/>
    <property type="match status" value="1"/>
</dbReference>
<dbReference type="InterPro" id="IPR016040">
    <property type="entry name" value="NAD(P)-bd_dom"/>
</dbReference>
<evidence type="ECO:0000313" key="2">
    <source>
        <dbReference type="EMBL" id="MCY1718741.1"/>
    </source>
</evidence>
<comment type="caution">
    <text evidence="2">The sequence shown here is derived from an EMBL/GenBank/DDBJ whole genome shotgun (WGS) entry which is preliminary data.</text>
</comment>
<sequence>MRILLTGVTGYVGKRILPVLVEQGHEIICCVREKSRLTIHKNLLKKVEIIEVDFLDGVSPNLIPANIDIAFYLIHSMTTSKDKFDALESQAAGNFKKYIESTSVKQVIYLSGISNENKLSRHLSSRRKVEDILNSEFYALTVLRAGIIVGSGSASFEMIRDIVEKLPVMVTPKWILTKAQPIAIRDVIRFLVGVIDHPNCFNRTFDIGGPEILTYKDMMLKYAVARKLKRKIYTTSLISPRVSSYWLFFITSVSYKLAISLADSMKNEVVCENNDLQEILNIQPISYDTALKYAFIRIKQNLVLSSWKDSMISSNLGLSLSDFIEVPDFGCYKDKKQLPVKDETRVLYNIWSIGGTKGYYYANWLWKTRGFFDMLFGGVGLQRGRTLPGDINPGDALDFWRVLYASREKKRLLLFAEMKLPGEAWLEFKIDENNILHQTATFRPKGIWGRLYWIVTSPFHYFIFNGMIRNISNT</sequence>
<evidence type="ECO:0000313" key="3">
    <source>
        <dbReference type="Proteomes" id="UP001145087"/>
    </source>
</evidence>
<dbReference type="InterPro" id="IPR036291">
    <property type="entry name" value="NAD(P)-bd_dom_sf"/>
</dbReference>
<keyword evidence="3" id="KW-1185">Reference proteome</keyword>
<dbReference type="Proteomes" id="UP001145087">
    <property type="component" value="Unassembled WGS sequence"/>
</dbReference>